<dbReference type="Gene3D" id="3.40.50.300">
    <property type="entry name" value="P-loop containing nucleotide triphosphate hydrolases"/>
    <property type="match status" value="1"/>
</dbReference>
<dbReference type="InterPro" id="IPR036890">
    <property type="entry name" value="HATPase_C_sf"/>
</dbReference>
<dbReference type="Gene3D" id="3.30.565.10">
    <property type="entry name" value="Histidine kinase-like ATPase, C-terminal domain"/>
    <property type="match status" value="1"/>
</dbReference>
<dbReference type="SUPFAM" id="SSF81606">
    <property type="entry name" value="PP2C-like"/>
    <property type="match status" value="1"/>
</dbReference>
<dbReference type="OrthoDB" id="118142at2"/>
<accession>A0A3M0IIN6</accession>
<sequence length="470" mass="50546">MLAIARSLLGEPRLVILDEPSTALGVEQTGQVLNVIGRLRDQNLGVILISHNLEEVRAVADRVAVLRLGRNNGFFEMKYATQEQIVSAITGDHAMGVTLQHSLLPRGLPEQRALEVAYCYLPAKGGVGGDWFDIIPLPGARVALIVGDVVGHGLHAAATMGRLRTAVHNFSSLDLSPDELLGHLDDLVTRIDQEDLSATHYEEITGASCLYAIYDPVAGHCSLACAGHPPPVLVRPDGTAYYPDLPVGPPLGLGGLPFETAELQVPEGSQIVLYTDGLIEKRELDIDVGLELLRATLACRDRPPQETCRAVLDALLPDRPVDDVALLVARTHVLAADRVADWDVACDPEAVSGIRTDVGRRLETWDMSPEVGFATELILSELVTNAIRYGSPPIHVRLLCDDGALTCEVSDGSSTSPHLRHAATTDEGGRGLFLVAQLTKRWGTRYTNSGKVIWAEQSLPDATADTSHPA</sequence>
<dbReference type="SUPFAM" id="SSF55874">
    <property type="entry name" value="ATPase domain of HSP90 chaperone/DNA topoisomerase II/histidine kinase"/>
    <property type="match status" value="1"/>
</dbReference>
<gene>
    <name evidence="3" type="ORF">CTZ28_10735</name>
</gene>
<dbReference type="Proteomes" id="UP000270471">
    <property type="component" value="Unassembled WGS sequence"/>
</dbReference>
<dbReference type="InterPro" id="IPR003594">
    <property type="entry name" value="HATPase_dom"/>
</dbReference>
<feature type="domain" description="PPM-type phosphatase" evidence="2">
    <location>
        <begin position="114"/>
        <end position="331"/>
    </location>
</feature>
<organism evidence="3 4">
    <name type="scientific">Streptomyces shenzhenensis</name>
    <dbReference type="NCBI Taxonomy" id="943815"/>
    <lineage>
        <taxon>Bacteria</taxon>
        <taxon>Bacillati</taxon>
        <taxon>Actinomycetota</taxon>
        <taxon>Actinomycetes</taxon>
        <taxon>Kitasatosporales</taxon>
        <taxon>Streptomycetaceae</taxon>
        <taxon>Streptomyces</taxon>
    </lineage>
</organism>
<dbReference type="PANTHER" id="PTHR43156:SF2">
    <property type="entry name" value="STAGE II SPORULATION PROTEIN E"/>
    <property type="match status" value="1"/>
</dbReference>
<dbReference type="Pfam" id="PF07228">
    <property type="entry name" value="SpoIIE"/>
    <property type="match status" value="1"/>
</dbReference>
<reference evidence="3 4" key="1">
    <citation type="submission" date="2017-11" db="EMBL/GenBank/DDBJ databases">
        <title>Draft genome of actinobacteria isolated from guarana (Paullinia cupana (Mart.) Ducke.</title>
        <authorList>
            <person name="Siqueira K.A."/>
            <person name="Liotti R.G."/>
            <person name="Mendes T.A.O."/>
            <person name="Soares M.A."/>
        </authorList>
    </citation>
    <scope>NUCLEOTIDE SEQUENCE [LARGE SCALE GENOMIC DNA]</scope>
    <source>
        <strain evidence="3 4">193</strain>
    </source>
</reference>
<dbReference type="Pfam" id="PF13581">
    <property type="entry name" value="HATPase_c_2"/>
    <property type="match status" value="1"/>
</dbReference>
<evidence type="ECO:0000259" key="2">
    <source>
        <dbReference type="SMART" id="SM00331"/>
    </source>
</evidence>
<dbReference type="FunFam" id="3.60.40.10:FF:000031">
    <property type="entry name" value="PAS sensor protein"/>
    <property type="match status" value="1"/>
</dbReference>
<dbReference type="InterPro" id="IPR052016">
    <property type="entry name" value="Bact_Sigma-Reg"/>
</dbReference>
<dbReference type="EMBL" id="PENI01000005">
    <property type="protein sequence ID" value="RMB86139.1"/>
    <property type="molecule type" value="Genomic_DNA"/>
</dbReference>
<protein>
    <recommendedName>
        <fullName evidence="2">PPM-type phosphatase domain-containing protein</fullName>
    </recommendedName>
</protein>
<dbReference type="PANTHER" id="PTHR43156">
    <property type="entry name" value="STAGE II SPORULATION PROTEIN E-RELATED"/>
    <property type="match status" value="1"/>
</dbReference>
<dbReference type="InterPro" id="IPR001932">
    <property type="entry name" value="PPM-type_phosphatase-like_dom"/>
</dbReference>
<dbReference type="Gene3D" id="3.60.40.10">
    <property type="entry name" value="PPM-type phosphatase domain"/>
    <property type="match status" value="1"/>
</dbReference>
<proteinExistence type="predicted"/>
<name>A0A3M0IIN6_9ACTN</name>
<comment type="caution">
    <text evidence="3">The sequence shown here is derived from an EMBL/GenBank/DDBJ whole genome shotgun (WGS) entry which is preliminary data.</text>
</comment>
<dbReference type="SUPFAM" id="SSF52540">
    <property type="entry name" value="P-loop containing nucleoside triphosphate hydrolases"/>
    <property type="match status" value="1"/>
</dbReference>
<dbReference type="InterPro" id="IPR036457">
    <property type="entry name" value="PPM-type-like_dom_sf"/>
</dbReference>
<dbReference type="FunFam" id="3.30.565.10:FF:000028">
    <property type="entry name" value="PAS sensor protein"/>
    <property type="match status" value="1"/>
</dbReference>
<dbReference type="SMART" id="SM00331">
    <property type="entry name" value="PP2C_SIG"/>
    <property type="match status" value="1"/>
</dbReference>
<dbReference type="GO" id="GO:0016791">
    <property type="term" value="F:phosphatase activity"/>
    <property type="evidence" value="ECO:0007669"/>
    <property type="project" value="TreeGrafter"/>
</dbReference>
<evidence type="ECO:0000313" key="4">
    <source>
        <dbReference type="Proteomes" id="UP000270471"/>
    </source>
</evidence>
<evidence type="ECO:0000313" key="3">
    <source>
        <dbReference type="EMBL" id="RMB86139.1"/>
    </source>
</evidence>
<dbReference type="CDD" id="cd16936">
    <property type="entry name" value="HATPase_RsbW-like"/>
    <property type="match status" value="1"/>
</dbReference>
<dbReference type="InterPro" id="IPR027417">
    <property type="entry name" value="P-loop_NTPase"/>
</dbReference>
<dbReference type="AlphaFoldDB" id="A0A3M0IIN6"/>
<evidence type="ECO:0000256" key="1">
    <source>
        <dbReference type="ARBA" id="ARBA00022801"/>
    </source>
</evidence>
<keyword evidence="1" id="KW-0378">Hydrolase</keyword>
<keyword evidence="4" id="KW-1185">Reference proteome</keyword>